<sequence>MYVELFVISGKSQELEESLKKAIEEIRSKVERRDRVRLATVKIRQDAADQVVKMLDQPVERVPPHFRSLVSILKRYNITAFPAVVIDGQKILEGTEDVSKALNAVYKKAGEEFGIQLGPQAAPPPPPPPSPPPPPAPSAPTQPVQPVVAPPPQPPPVSEIKPLEEALKQTQQPPPPPSAPVAQLPPQPVQLPPPPQPPPAPQPVQPPPQAPPPPVLPPPPRPAALKVSVRIMPGRPDDCRECAYYGEATSRCYLFSVAVSDPARPPCKNVGG</sequence>
<dbReference type="STRING" id="999630.TUZN_1609"/>
<feature type="region of interest" description="Disordered" evidence="1">
    <location>
        <begin position="116"/>
        <end position="223"/>
    </location>
</feature>
<name>F2L2M8_THEU7</name>
<reference key="2">
    <citation type="submission" date="2011-03" db="EMBL/GenBank/DDBJ databases">
        <title>Complete genome sequence of the thermoacidophilic crenarchaeon Thermoproteus uzoniensis 768-20.</title>
        <authorList>
            <person name="Mardanov A.V."/>
            <person name="Gumerov V.M."/>
            <person name="Beletsky A.V."/>
            <person name="Prokofeva M.I."/>
            <person name="Bonch-Osmolovskaya E.A."/>
            <person name="Ravin N.V."/>
            <person name="Skryabin K.G."/>
        </authorList>
    </citation>
    <scope>NUCLEOTIDE SEQUENCE</scope>
    <source>
        <strain>768-20</strain>
    </source>
</reference>
<dbReference type="AlphaFoldDB" id="F2L2M8"/>
<feature type="compositionally biased region" description="Pro residues" evidence="1">
    <location>
        <begin position="121"/>
        <end position="140"/>
    </location>
</feature>
<dbReference type="OrthoDB" id="29008at2157"/>
<evidence type="ECO:0000256" key="1">
    <source>
        <dbReference type="SAM" id="MobiDB-lite"/>
    </source>
</evidence>
<proteinExistence type="predicted"/>
<protein>
    <recommendedName>
        <fullName evidence="4">Thioredoxin-like fold domain-containing protein</fullName>
    </recommendedName>
</protein>
<keyword evidence="3" id="KW-1185">Reference proteome</keyword>
<evidence type="ECO:0000313" key="2">
    <source>
        <dbReference type="EMBL" id="AEA13076.1"/>
    </source>
</evidence>
<dbReference type="RefSeq" id="WP_013680411.1">
    <property type="nucleotide sequence ID" value="NC_015315.1"/>
</dbReference>
<reference evidence="2 3" key="1">
    <citation type="journal article" date="2011" name="J. Bacteriol.">
        <title>Complete genome sequence of the thermoacidophilic crenarchaeon Thermoproteus uzoniensis 768-20.</title>
        <authorList>
            <person name="Mardanov A.V."/>
            <person name="Gumerov V.M."/>
            <person name="Beletsky A.V."/>
            <person name="Prokofeva M.I."/>
            <person name="Bonch-Osmolovskaya E.A."/>
            <person name="Ravin N.V."/>
            <person name="Skryabin K.G."/>
        </authorList>
    </citation>
    <scope>NUCLEOTIDE SEQUENCE [LARGE SCALE GENOMIC DNA]</scope>
    <source>
        <strain evidence="2 3">768-20</strain>
    </source>
</reference>
<dbReference type="Proteomes" id="UP000008138">
    <property type="component" value="Chromosome"/>
</dbReference>
<dbReference type="eggNOG" id="arCOG03729">
    <property type="taxonomic scope" value="Archaea"/>
</dbReference>
<feature type="compositionally biased region" description="Pro residues" evidence="1">
    <location>
        <begin position="148"/>
        <end position="157"/>
    </location>
</feature>
<accession>F2L2M8</accession>
<gene>
    <name evidence="2" type="ordered locus">TUZN_1609</name>
</gene>
<dbReference type="KEGG" id="tuz:TUZN_1609"/>
<dbReference type="HOGENOM" id="CLU_1056088_0_0_2"/>
<feature type="compositionally biased region" description="Pro residues" evidence="1">
    <location>
        <begin position="172"/>
        <end position="222"/>
    </location>
</feature>
<dbReference type="GeneID" id="10361129"/>
<organism evidence="2 3">
    <name type="scientific">Thermoproteus uzoniensis (strain 768-20)</name>
    <dbReference type="NCBI Taxonomy" id="999630"/>
    <lineage>
        <taxon>Archaea</taxon>
        <taxon>Thermoproteota</taxon>
        <taxon>Thermoprotei</taxon>
        <taxon>Thermoproteales</taxon>
        <taxon>Thermoproteaceae</taxon>
        <taxon>Thermoproteus</taxon>
    </lineage>
</organism>
<evidence type="ECO:0008006" key="4">
    <source>
        <dbReference type="Google" id="ProtNLM"/>
    </source>
</evidence>
<evidence type="ECO:0000313" key="3">
    <source>
        <dbReference type="Proteomes" id="UP000008138"/>
    </source>
</evidence>
<dbReference type="EMBL" id="CP002590">
    <property type="protein sequence ID" value="AEA13076.1"/>
    <property type="molecule type" value="Genomic_DNA"/>
</dbReference>